<evidence type="ECO:0000256" key="14">
    <source>
        <dbReference type="SAM" id="SignalP"/>
    </source>
</evidence>
<dbReference type="Pfam" id="PF01453">
    <property type="entry name" value="B_lectin"/>
    <property type="match status" value="1"/>
</dbReference>
<dbReference type="GO" id="GO:0030246">
    <property type="term" value="F:carbohydrate binding"/>
    <property type="evidence" value="ECO:0007669"/>
    <property type="project" value="UniProtKB-KW"/>
</dbReference>
<dbReference type="PROSITE" id="PS50927">
    <property type="entry name" value="BULB_LECTIN"/>
    <property type="match status" value="1"/>
</dbReference>
<dbReference type="GO" id="GO:0005886">
    <property type="term" value="C:plasma membrane"/>
    <property type="evidence" value="ECO:0007669"/>
    <property type="project" value="UniProtKB-SubCell"/>
</dbReference>
<keyword evidence="8 13" id="KW-0067">ATP-binding</keyword>
<evidence type="ECO:0000256" key="10">
    <source>
        <dbReference type="ARBA" id="ARBA00023180"/>
    </source>
</evidence>
<dbReference type="GO" id="GO:0048544">
    <property type="term" value="P:recognition of pollen"/>
    <property type="evidence" value="ECO:0007669"/>
    <property type="project" value="InterPro"/>
</dbReference>
<dbReference type="Pfam" id="PF08276">
    <property type="entry name" value="PAN_2"/>
    <property type="match status" value="1"/>
</dbReference>
<proteinExistence type="inferred from homology"/>
<dbReference type="InterPro" id="IPR003609">
    <property type="entry name" value="Pan_app"/>
</dbReference>
<dbReference type="InterPro" id="IPR001480">
    <property type="entry name" value="Bulb-type_lectin_dom"/>
</dbReference>
<evidence type="ECO:0000313" key="20">
    <source>
        <dbReference type="Proteomes" id="UP000289340"/>
    </source>
</evidence>
<keyword evidence="2" id="KW-0472">Membrane</keyword>
<organism evidence="18">
    <name type="scientific">Glycine soja</name>
    <name type="common">Wild soybean</name>
    <dbReference type="NCBI Taxonomy" id="3848"/>
    <lineage>
        <taxon>Eukaryota</taxon>
        <taxon>Viridiplantae</taxon>
        <taxon>Streptophyta</taxon>
        <taxon>Embryophyta</taxon>
        <taxon>Tracheophyta</taxon>
        <taxon>Spermatophyta</taxon>
        <taxon>Magnoliopsida</taxon>
        <taxon>eudicotyledons</taxon>
        <taxon>Gunneridae</taxon>
        <taxon>Pentapetalae</taxon>
        <taxon>rosids</taxon>
        <taxon>fabids</taxon>
        <taxon>Fabales</taxon>
        <taxon>Fabaceae</taxon>
        <taxon>Papilionoideae</taxon>
        <taxon>50 kb inversion clade</taxon>
        <taxon>NPAAA clade</taxon>
        <taxon>indigoferoid/millettioid clade</taxon>
        <taxon>Phaseoleae</taxon>
        <taxon>Glycine</taxon>
        <taxon>Glycine subgen. Soja</taxon>
    </lineage>
</organism>
<dbReference type="InterPro" id="IPR024171">
    <property type="entry name" value="SRK-like_kinase"/>
</dbReference>
<evidence type="ECO:0000259" key="16">
    <source>
        <dbReference type="PROSITE" id="PS50927"/>
    </source>
</evidence>
<dbReference type="FunFam" id="1.10.510.10:FF:000060">
    <property type="entry name" value="G-type lectin S-receptor-like serine/threonine-protein kinase"/>
    <property type="match status" value="1"/>
</dbReference>
<gene>
    <name evidence="19" type="ORF">D0Y65_006177</name>
    <name evidence="18" type="ORF">glysoja_049417</name>
</gene>
<evidence type="ECO:0000256" key="6">
    <source>
        <dbReference type="ARBA" id="ARBA00022741"/>
    </source>
</evidence>
<evidence type="ECO:0000256" key="12">
    <source>
        <dbReference type="ARBA" id="ARBA00048679"/>
    </source>
</evidence>
<evidence type="ECO:0000256" key="8">
    <source>
        <dbReference type="ARBA" id="ARBA00022840"/>
    </source>
</evidence>
<dbReference type="AlphaFoldDB" id="A0A0B2RRS1"/>
<evidence type="ECO:0000256" key="5">
    <source>
        <dbReference type="ARBA" id="ARBA00022729"/>
    </source>
</evidence>
<dbReference type="EMBL" id="QZWG01000003">
    <property type="protein sequence ID" value="RZC19243.1"/>
    <property type="molecule type" value="Genomic_DNA"/>
</dbReference>
<dbReference type="GO" id="GO:0005524">
    <property type="term" value="F:ATP binding"/>
    <property type="evidence" value="ECO:0007669"/>
    <property type="project" value="UniProtKB-KW"/>
</dbReference>
<keyword evidence="7 13" id="KW-0418">Kinase</keyword>
<dbReference type="PIRSF" id="PIRSF000641">
    <property type="entry name" value="SRK"/>
    <property type="match status" value="1"/>
</dbReference>
<feature type="domain" description="Apple" evidence="17">
    <location>
        <begin position="335"/>
        <end position="420"/>
    </location>
</feature>
<feature type="domain" description="Protein kinase" evidence="15">
    <location>
        <begin position="457"/>
        <end position="735"/>
    </location>
</feature>
<dbReference type="InterPro" id="IPR000858">
    <property type="entry name" value="S_locus_glycoprot_dom"/>
</dbReference>
<dbReference type="SMART" id="SM00108">
    <property type="entry name" value="B_lectin"/>
    <property type="match status" value="1"/>
</dbReference>
<dbReference type="CDD" id="cd00028">
    <property type="entry name" value="B_lectin"/>
    <property type="match status" value="1"/>
</dbReference>
<comment type="similarity">
    <text evidence="13">Belongs to the protein kinase superfamily. Ser/Thr protein kinase family.</text>
</comment>
<evidence type="ECO:0000313" key="19">
    <source>
        <dbReference type="EMBL" id="RZC19243.1"/>
    </source>
</evidence>
<dbReference type="EC" id="2.7.11.1" evidence="13"/>
<comment type="subcellular location">
    <subcellularLocation>
        <location evidence="1">Cell membrane</location>
        <topology evidence="1">Single-pass type I membrane protein</topology>
    </subcellularLocation>
</comment>
<evidence type="ECO:0000256" key="9">
    <source>
        <dbReference type="ARBA" id="ARBA00023157"/>
    </source>
</evidence>
<dbReference type="EMBL" id="KN647985">
    <property type="protein sequence ID" value="KHN35775.1"/>
    <property type="molecule type" value="Genomic_DNA"/>
</dbReference>
<dbReference type="SMART" id="SM00473">
    <property type="entry name" value="PAN_AP"/>
    <property type="match status" value="1"/>
</dbReference>
<keyword evidence="3 13" id="KW-0723">Serine/threonine-protein kinase</keyword>
<dbReference type="FunFam" id="3.30.200.20:FF:000195">
    <property type="entry name" value="G-type lectin S-receptor-like serine/threonine-protein kinase"/>
    <property type="match status" value="1"/>
</dbReference>
<dbReference type="InterPro" id="IPR001245">
    <property type="entry name" value="Ser-Thr/Tyr_kinase_cat_dom"/>
</dbReference>
<dbReference type="Proteomes" id="UP000289340">
    <property type="component" value="Chromosome 3"/>
</dbReference>
<feature type="signal peptide" evidence="14">
    <location>
        <begin position="1"/>
        <end position="19"/>
    </location>
</feature>
<keyword evidence="2" id="KW-1003">Cell membrane</keyword>
<reference evidence="19 20" key="2">
    <citation type="submission" date="2018-09" db="EMBL/GenBank/DDBJ databases">
        <title>A high-quality reference genome of wild soybean provides a powerful tool to mine soybean genomes.</title>
        <authorList>
            <person name="Xie M."/>
            <person name="Chung C.Y.L."/>
            <person name="Li M.-W."/>
            <person name="Wong F.-L."/>
            <person name="Chan T.-F."/>
            <person name="Lam H.-M."/>
        </authorList>
    </citation>
    <scope>NUCLEOTIDE SEQUENCE [LARGE SCALE GENOMIC DNA]</scope>
    <source>
        <strain evidence="20">cv. W05</strain>
        <tissue evidence="19">Hypocotyl of etiolated seedlings</tissue>
    </source>
</reference>
<keyword evidence="18" id="KW-0675">Receptor</keyword>
<dbReference type="PANTHER" id="PTHR27002:SF930">
    <property type="entry name" value="RECEPTOR-LIKE SERINE_THREONINE-PROTEIN KINASE"/>
    <property type="match status" value="1"/>
</dbReference>
<keyword evidence="4 13" id="KW-0808">Transferase</keyword>
<evidence type="ECO:0000256" key="1">
    <source>
        <dbReference type="ARBA" id="ARBA00004251"/>
    </source>
</evidence>
<evidence type="ECO:0000256" key="7">
    <source>
        <dbReference type="ARBA" id="ARBA00022777"/>
    </source>
</evidence>
<dbReference type="Proteomes" id="UP000053555">
    <property type="component" value="Unassembled WGS sequence"/>
</dbReference>
<dbReference type="PROSITE" id="PS00108">
    <property type="entry name" value="PROTEIN_KINASE_ST"/>
    <property type="match status" value="1"/>
</dbReference>
<dbReference type="PROSITE" id="PS50011">
    <property type="entry name" value="PROTEIN_KINASE_DOM"/>
    <property type="match status" value="1"/>
</dbReference>
<dbReference type="CDD" id="cd14066">
    <property type="entry name" value="STKc_IRAK"/>
    <property type="match status" value="1"/>
</dbReference>
<evidence type="ECO:0000256" key="13">
    <source>
        <dbReference type="PIRNR" id="PIRNR000641"/>
    </source>
</evidence>
<dbReference type="InterPro" id="IPR000719">
    <property type="entry name" value="Prot_kinase_dom"/>
</dbReference>
<dbReference type="Pfam" id="PF00954">
    <property type="entry name" value="S_locus_glycop"/>
    <property type="match status" value="1"/>
</dbReference>
<keyword evidence="5 14" id="KW-0732">Signal</keyword>
<keyword evidence="9" id="KW-1015">Disulfide bond</keyword>
<dbReference type="SMART" id="SM00220">
    <property type="entry name" value="S_TKc"/>
    <property type="match status" value="1"/>
</dbReference>
<dbReference type="PANTHER" id="PTHR27002">
    <property type="entry name" value="RECEPTOR-LIKE SERINE/THREONINE-PROTEIN KINASE SD1-8"/>
    <property type="match status" value="1"/>
</dbReference>
<dbReference type="CDD" id="cd01098">
    <property type="entry name" value="PAN_AP_plant"/>
    <property type="match status" value="1"/>
</dbReference>
<evidence type="ECO:0000256" key="11">
    <source>
        <dbReference type="ARBA" id="ARBA00047899"/>
    </source>
</evidence>
<evidence type="ECO:0000256" key="2">
    <source>
        <dbReference type="ARBA" id="ARBA00022475"/>
    </source>
</evidence>
<evidence type="ECO:0000313" key="18">
    <source>
        <dbReference type="EMBL" id="KHN35775.1"/>
    </source>
</evidence>
<feature type="domain" description="Bulb-type lectin" evidence="16">
    <location>
        <begin position="21"/>
        <end position="141"/>
    </location>
</feature>
<dbReference type="InterPro" id="IPR008271">
    <property type="entry name" value="Ser/Thr_kinase_AS"/>
</dbReference>
<dbReference type="SUPFAM" id="SSF51110">
    <property type="entry name" value="alpha-D-mannose-specific plant lectins"/>
    <property type="match status" value="1"/>
</dbReference>
<dbReference type="FunFam" id="2.90.10.10:FF:000001">
    <property type="entry name" value="G-type lectin S-receptor-like serine/threonine-protein kinase"/>
    <property type="match status" value="1"/>
</dbReference>
<sequence>MSIIVYILFSPSLIVFIAAETSSITLSQSLSYGKTLVSPSGIFELGFCNLGNPNKIYLGIWYKNIPLQNIVWVANGGNPIKDSFSILKLDSSGNLVLTHNNTVVWSTSSPEKAQNPVAELLDSGNLVIRDENEAKEDTYLWQSFDYPSNTMLSGMKVGWDIKRNLSTCLIAWKSDNDPTQGDLSWGITLHPYPDIYMMKGTKKYHRFGPWNGLRFSGMPLMKPNNPIYHYEFVSNQEVVYYRWSVKQTSSISKVVLNQTTLERQRYVWSGKSWILYEVMPEDNCDHYGVCGANTYCTTSALPICQCLKGFKPKTPEKWNSMDWSEGCIRKHPLSCQDKLNDGFVLVDGLKVPDTKDTFVNETIDLKQCRTKCLNNCSCMAYTNSNISGAGSGCVMWFGDLYDIKLYPVPENGQSLYIRLPASEIDKPKKNENIERQLEDLDVPLFHLLTITTATNNFSLNNKIGQGGFGPVYKGKLVDGREIAVKRLSSSSGQGITEFTTEVKLIAKLQHRNLVRLLGCCFRGQEKLLVYEYMVNGSLDTFIFDKVKSKLLDWPQRFHIIFGIARGLLYLHQDSQLRIIHRDLKASNVLLDAKLNPKISDFGMARAFGGDQIEGNTNRVVGTYGYMAPEYAVDGLFSIKSDVFSFGILLLEIICGNKNRALCHRNQTLNLVGYAWTLWKEKNALQLIDSSIKDLCAIPEALRCIHVSLLCLQQYPEDRPTMTSVIQMLGSEMELVEPKEPGFFPRRISDEEKFSSNLNHKTSNDELTITSLTGR</sequence>
<comment type="catalytic activity">
    <reaction evidence="11 13">
        <text>L-threonyl-[protein] + ATP = O-phospho-L-threonyl-[protein] + ADP + H(+)</text>
        <dbReference type="Rhea" id="RHEA:46608"/>
        <dbReference type="Rhea" id="RHEA-COMP:11060"/>
        <dbReference type="Rhea" id="RHEA-COMP:11605"/>
        <dbReference type="ChEBI" id="CHEBI:15378"/>
        <dbReference type="ChEBI" id="CHEBI:30013"/>
        <dbReference type="ChEBI" id="CHEBI:30616"/>
        <dbReference type="ChEBI" id="CHEBI:61977"/>
        <dbReference type="ChEBI" id="CHEBI:456216"/>
        <dbReference type="EC" id="2.7.11.1"/>
    </reaction>
</comment>
<dbReference type="Pfam" id="PF07714">
    <property type="entry name" value="PK_Tyr_Ser-Thr"/>
    <property type="match status" value="1"/>
</dbReference>
<dbReference type="Gene3D" id="3.30.200.20">
    <property type="entry name" value="Phosphorylase Kinase, domain 1"/>
    <property type="match status" value="1"/>
</dbReference>
<dbReference type="Gene3D" id="2.90.10.10">
    <property type="entry name" value="Bulb-type lectin domain"/>
    <property type="match status" value="1"/>
</dbReference>
<dbReference type="PROSITE" id="PS50948">
    <property type="entry name" value="PAN"/>
    <property type="match status" value="1"/>
</dbReference>
<dbReference type="EMBL" id="QZWG01000003">
    <property type="protein sequence ID" value="RZC19245.1"/>
    <property type="molecule type" value="Genomic_DNA"/>
</dbReference>
<comment type="catalytic activity">
    <reaction evidence="12 13">
        <text>L-seryl-[protein] + ATP = O-phospho-L-seryl-[protein] + ADP + H(+)</text>
        <dbReference type="Rhea" id="RHEA:17989"/>
        <dbReference type="Rhea" id="RHEA-COMP:9863"/>
        <dbReference type="Rhea" id="RHEA-COMP:11604"/>
        <dbReference type="ChEBI" id="CHEBI:15378"/>
        <dbReference type="ChEBI" id="CHEBI:29999"/>
        <dbReference type="ChEBI" id="CHEBI:30616"/>
        <dbReference type="ChEBI" id="CHEBI:83421"/>
        <dbReference type="ChEBI" id="CHEBI:456216"/>
        <dbReference type="EC" id="2.7.11.1"/>
    </reaction>
</comment>
<protein>
    <recommendedName>
        <fullName evidence="13">Receptor-like serine/threonine-protein kinase</fullName>
        <ecNumber evidence="13">2.7.11.1</ecNumber>
    </recommendedName>
</protein>
<accession>A0A0B2RRS1</accession>
<dbReference type="InterPro" id="IPR011009">
    <property type="entry name" value="Kinase-like_dom_sf"/>
</dbReference>
<feature type="chain" id="PRO_5040562941" description="Receptor-like serine/threonine-protein kinase" evidence="14">
    <location>
        <begin position="20"/>
        <end position="774"/>
    </location>
</feature>
<keyword evidence="10" id="KW-0325">Glycoprotein</keyword>
<keyword evidence="18" id="KW-0430">Lectin</keyword>
<evidence type="ECO:0000256" key="3">
    <source>
        <dbReference type="ARBA" id="ARBA00022527"/>
    </source>
</evidence>
<keyword evidence="20" id="KW-1185">Reference proteome</keyword>
<name>A0A0B2RRS1_GLYSO</name>
<reference evidence="18" key="1">
    <citation type="submission" date="2014-07" db="EMBL/GenBank/DDBJ databases">
        <title>Identification of a novel salt tolerance gene in wild soybean by whole-genome sequencing.</title>
        <authorList>
            <person name="Lam H.-M."/>
            <person name="Qi X."/>
            <person name="Li M.-W."/>
            <person name="Liu X."/>
            <person name="Xie M."/>
            <person name="Ni M."/>
            <person name="Xu X."/>
        </authorList>
    </citation>
    <scope>NUCLEOTIDE SEQUENCE [LARGE SCALE GENOMIC DNA]</scope>
    <source>
        <tissue evidence="18">Root</tissue>
    </source>
</reference>
<evidence type="ECO:0000259" key="15">
    <source>
        <dbReference type="PROSITE" id="PS50011"/>
    </source>
</evidence>
<keyword evidence="6 13" id="KW-0547">Nucleotide-binding</keyword>
<dbReference type="InterPro" id="IPR036426">
    <property type="entry name" value="Bulb-type_lectin_dom_sf"/>
</dbReference>
<dbReference type="SUPFAM" id="SSF56112">
    <property type="entry name" value="Protein kinase-like (PK-like)"/>
    <property type="match status" value="1"/>
</dbReference>
<dbReference type="Gene3D" id="1.10.510.10">
    <property type="entry name" value="Transferase(Phosphotransferase) domain 1"/>
    <property type="match status" value="1"/>
</dbReference>
<evidence type="ECO:0000259" key="17">
    <source>
        <dbReference type="PROSITE" id="PS50948"/>
    </source>
</evidence>
<dbReference type="GO" id="GO:0004674">
    <property type="term" value="F:protein serine/threonine kinase activity"/>
    <property type="evidence" value="ECO:0007669"/>
    <property type="project" value="UniProtKB-KW"/>
</dbReference>
<evidence type="ECO:0000256" key="4">
    <source>
        <dbReference type="ARBA" id="ARBA00022679"/>
    </source>
</evidence>